<dbReference type="PANTHER" id="PTHR12526">
    <property type="entry name" value="GLYCOSYLTRANSFERASE"/>
    <property type="match status" value="1"/>
</dbReference>
<dbReference type="RefSeq" id="WP_158467401.1">
    <property type="nucleotide sequence ID" value="NZ_QJUE01000006.1"/>
</dbReference>
<evidence type="ECO:0000259" key="1">
    <source>
        <dbReference type="Pfam" id="PF00534"/>
    </source>
</evidence>
<evidence type="ECO:0000313" key="2">
    <source>
        <dbReference type="EMBL" id="PYE00702.1"/>
    </source>
</evidence>
<dbReference type="GO" id="GO:0016757">
    <property type="term" value="F:glycosyltransferase activity"/>
    <property type="evidence" value="ECO:0007669"/>
    <property type="project" value="InterPro"/>
</dbReference>
<dbReference type="OrthoDB" id="9775208at2"/>
<accession>A0A318R6M8</accession>
<dbReference type="AlphaFoldDB" id="A0A318R6M8"/>
<organism evidence="2 3">
    <name type="scientific">Prochlorococcus marinus XMU1408</name>
    <dbReference type="NCBI Taxonomy" id="2213228"/>
    <lineage>
        <taxon>Bacteria</taxon>
        <taxon>Bacillati</taxon>
        <taxon>Cyanobacteriota</taxon>
        <taxon>Cyanophyceae</taxon>
        <taxon>Synechococcales</taxon>
        <taxon>Prochlorococcaceae</taxon>
        <taxon>Prochlorococcus</taxon>
    </lineage>
</organism>
<comment type="caution">
    <text evidence="2">The sequence shown here is derived from an EMBL/GenBank/DDBJ whole genome shotgun (WGS) entry which is preliminary data.</text>
</comment>
<dbReference type="InterPro" id="IPR001296">
    <property type="entry name" value="Glyco_trans_1"/>
</dbReference>
<dbReference type="EMBL" id="QJUE01000006">
    <property type="protein sequence ID" value="PYE00702.1"/>
    <property type="molecule type" value="Genomic_DNA"/>
</dbReference>
<keyword evidence="2" id="KW-0808">Transferase</keyword>
<feature type="domain" description="Glycosyl transferase family 1" evidence="1">
    <location>
        <begin position="195"/>
        <end position="343"/>
    </location>
</feature>
<proteinExistence type="predicted"/>
<dbReference type="Gene3D" id="3.40.50.2000">
    <property type="entry name" value="Glycogen Phosphorylase B"/>
    <property type="match status" value="1"/>
</dbReference>
<dbReference type="Proteomes" id="UP000247807">
    <property type="component" value="Unassembled WGS sequence"/>
</dbReference>
<sequence>MISTIFYHPEAYSTSGSKLMGRNAAGESFLRGYLTHSNTDEFWVLVDDPKYAKEYLEKVLSFGRSEPVKAIFNNSLNALSESGLVFYPGPDISKYSFRRASLERHGSWSLCGITHTTSSIRAMDAIVDLISSPIYPWDCLICTSNASKANVENILQAQVDFLRNRLGITTFVLPQLPVIPLGIHTDDFVFTPFQKDSARKELQISSDAIVVLFMGRLSFHAKAHPLVMYQALEAAVQATNKNVVLVECGWHANEYIAKAFVEAAKTSCPNISVLNLDGRNKSNRDLAWASADIFCSFSDNIQETFGITPIEAMAAGLPVVVSDWDGYKDTVRDGIDGFRIPTTMPSAGLGNDLSYRHALGLDTYDMYCGKTSSLVAVDVKEATNAFIKLFDSPDLIRQMGKAGRKRAIDSYDWRVIISKYESLWLRLRDIRETHVKELKPLKYPWPARMDPFHSFSHYSTYNLSTDTLFSLLDNDLQVAMQRLDSYFKLDMVNFTKDILPSYDEIYQILKAVESAPQSALEIISRFPEKRQSFIFRSLTWFLKIGILMKLDQPNNFGNVVEDKLI</sequence>
<gene>
    <name evidence="2" type="ORF">DNJ73_09165</name>
</gene>
<protein>
    <submittedName>
        <fullName evidence="2">Glycosyl transferase-like protein</fullName>
    </submittedName>
</protein>
<evidence type="ECO:0000313" key="3">
    <source>
        <dbReference type="Proteomes" id="UP000247807"/>
    </source>
</evidence>
<name>A0A318R6M8_PROMR</name>
<reference evidence="2 3" key="1">
    <citation type="journal article" date="2018" name="Appl. Environ. Microbiol.">
        <title>Genome rearrangement shapes Prochlorococcus ecological adaptation.</title>
        <authorList>
            <person name="Yan W."/>
            <person name="Wei S."/>
            <person name="Wang Q."/>
            <person name="Xiao X."/>
            <person name="Zeng Q."/>
            <person name="Jiao N."/>
            <person name="Zhang R."/>
        </authorList>
    </citation>
    <scope>NUCLEOTIDE SEQUENCE [LARGE SCALE GENOMIC DNA]</scope>
    <source>
        <strain evidence="2 3">XMU1408</strain>
    </source>
</reference>
<dbReference type="SUPFAM" id="SSF53756">
    <property type="entry name" value="UDP-Glycosyltransferase/glycogen phosphorylase"/>
    <property type="match status" value="1"/>
</dbReference>
<dbReference type="Pfam" id="PF00534">
    <property type="entry name" value="Glycos_transf_1"/>
    <property type="match status" value="1"/>
</dbReference>
<dbReference type="CDD" id="cd03801">
    <property type="entry name" value="GT4_PimA-like"/>
    <property type="match status" value="1"/>
</dbReference>